<evidence type="ECO:0000313" key="2">
    <source>
        <dbReference type="EMBL" id="GJM97469.1"/>
    </source>
</evidence>
<organism evidence="2 3">
    <name type="scientific">Eleusine coracana subsp. coracana</name>
    <dbReference type="NCBI Taxonomy" id="191504"/>
    <lineage>
        <taxon>Eukaryota</taxon>
        <taxon>Viridiplantae</taxon>
        <taxon>Streptophyta</taxon>
        <taxon>Embryophyta</taxon>
        <taxon>Tracheophyta</taxon>
        <taxon>Spermatophyta</taxon>
        <taxon>Magnoliopsida</taxon>
        <taxon>Liliopsida</taxon>
        <taxon>Poales</taxon>
        <taxon>Poaceae</taxon>
        <taxon>PACMAD clade</taxon>
        <taxon>Chloridoideae</taxon>
        <taxon>Cynodonteae</taxon>
        <taxon>Eleusininae</taxon>
        <taxon>Eleusine</taxon>
    </lineage>
</organism>
<dbReference type="SUPFAM" id="SSF117281">
    <property type="entry name" value="Kelch motif"/>
    <property type="match status" value="1"/>
</dbReference>
<evidence type="ECO:0000313" key="3">
    <source>
        <dbReference type="Proteomes" id="UP001054889"/>
    </source>
</evidence>
<proteinExistence type="predicted"/>
<accession>A0AAV5CH33</accession>
<evidence type="ECO:0000256" key="1">
    <source>
        <dbReference type="SAM" id="MobiDB-lite"/>
    </source>
</evidence>
<reference evidence="2" key="2">
    <citation type="submission" date="2021-12" db="EMBL/GenBank/DDBJ databases">
        <title>Resequencing data analysis of finger millet.</title>
        <authorList>
            <person name="Hatakeyama M."/>
            <person name="Aluri S."/>
            <person name="Balachadran M.T."/>
            <person name="Sivarajan S.R."/>
            <person name="Poveda L."/>
            <person name="Shimizu-Inatsugi R."/>
            <person name="Schlapbach R."/>
            <person name="Sreeman S.M."/>
            <person name="Shimizu K.K."/>
        </authorList>
    </citation>
    <scope>NUCLEOTIDE SEQUENCE</scope>
</reference>
<protein>
    <submittedName>
        <fullName evidence="2">Uncharacterized protein</fullName>
    </submittedName>
</protein>
<keyword evidence="3" id="KW-1185">Reference proteome</keyword>
<gene>
    <name evidence="2" type="primary">ga14399</name>
    <name evidence="2" type="ORF">PR202_ga14399</name>
</gene>
<dbReference type="InterPro" id="IPR015915">
    <property type="entry name" value="Kelch-typ_b-propeller"/>
</dbReference>
<reference evidence="2" key="1">
    <citation type="journal article" date="2018" name="DNA Res.">
        <title>Multiple hybrid de novo genome assembly of finger millet, an orphan allotetraploid crop.</title>
        <authorList>
            <person name="Hatakeyama M."/>
            <person name="Aluri S."/>
            <person name="Balachadran M.T."/>
            <person name="Sivarajan S.R."/>
            <person name="Patrignani A."/>
            <person name="Gruter S."/>
            <person name="Poveda L."/>
            <person name="Shimizu-Inatsugi R."/>
            <person name="Baeten J."/>
            <person name="Francoijs K.J."/>
            <person name="Nataraja K.N."/>
            <person name="Reddy Y.A.N."/>
            <person name="Phadnis S."/>
            <person name="Ravikumar R.L."/>
            <person name="Schlapbach R."/>
            <person name="Sreeman S.M."/>
            <person name="Shimizu K.K."/>
        </authorList>
    </citation>
    <scope>NUCLEOTIDE SEQUENCE</scope>
</reference>
<comment type="caution">
    <text evidence="2">The sequence shown here is derived from an EMBL/GenBank/DDBJ whole genome shotgun (WGS) entry which is preliminary data.</text>
</comment>
<dbReference type="EMBL" id="BQKI01000007">
    <property type="protein sequence ID" value="GJM97469.1"/>
    <property type="molecule type" value="Genomic_DNA"/>
</dbReference>
<dbReference type="Gene3D" id="2.120.10.80">
    <property type="entry name" value="Kelch-type beta propeller"/>
    <property type="match status" value="1"/>
</dbReference>
<dbReference type="PANTHER" id="PTHR47590">
    <property type="entry name" value="F-BOX/KELCH-REPEAT PROTEIN SKIP25"/>
    <property type="match status" value="1"/>
</dbReference>
<feature type="region of interest" description="Disordered" evidence="1">
    <location>
        <begin position="16"/>
        <end position="55"/>
    </location>
</feature>
<dbReference type="PANTHER" id="PTHR47590:SF7">
    <property type="entry name" value="OS06G0711700 PROTEIN"/>
    <property type="match status" value="1"/>
</dbReference>
<dbReference type="AlphaFoldDB" id="A0AAV5CH33"/>
<name>A0AAV5CH33_ELECO</name>
<sequence>MHTRFSRHIICSSGRRAIPIPSNHDSRPAPISTPATMAAPKRRLHTPPAAAAEPNKRHRAAAVMDAATSENAAAVLLVPWAVTAKPAAEESQPLLPGLPDHLAQLCLSALPPKLVHAVCRPWRRLLYSPCFPPFLSLYAVLDDASATSTGNGSSSSVSFAAYDTLSGRWEELPPPPLPSPPPQLWHPSFLSRRLPLQTVAASGRLVLVAGSTHALCPALARPVVFDPVTPRWRLGPEFPFAPRRWCAAGAARGRVFVAGGVGAGYDAADARAGATWDPVAVASAGAGGWESLPPLKDGRFSRDAAEAVCSGGKVCMVSLRTRGAKEGAVFDLGTGRWEDMPPGMLAGWAGPSAASGEEAIFVVDEERGALIAYDWARDRWNTVIESERLKGAAEITAGGGRVCVAVNGGDKVIVVDVISSAKPPPRKMMWEVAAPAGKRVVALHVLPRMTRAASAE</sequence>
<dbReference type="Proteomes" id="UP001054889">
    <property type="component" value="Unassembled WGS sequence"/>
</dbReference>